<evidence type="ECO:0000256" key="5">
    <source>
        <dbReference type="SAM" id="MobiDB-lite"/>
    </source>
</evidence>
<evidence type="ECO:0000259" key="7">
    <source>
        <dbReference type="PROSITE" id="PS51935"/>
    </source>
</evidence>
<dbReference type="PROSITE" id="PS51935">
    <property type="entry name" value="NLPC_P60"/>
    <property type="match status" value="1"/>
</dbReference>
<reference evidence="9" key="1">
    <citation type="submission" date="2016-10" db="EMBL/GenBank/DDBJ databases">
        <authorList>
            <person name="Varghese N."/>
            <person name="Submissions S."/>
        </authorList>
    </citation>
    <scope>NUCLEOTIDE SEQUENCE [LARGE SCALE GENOMIC DNA]</scope>
    <source>
        <strain evidence="9">CGMCC 1.8946</strain>
    </source>
</reference>
<keyword evidence="2" id="KW-0645">Protease</keyword>
<dbReference type="PROSITE" id="PS51257">
    <property type="entry name" value="PROKAR_LIPOPROTEIN"/>
    <property type="match status" value="1"/>
</dbReference>
<feature type="signal peptide" evidence="6">
    <location>
        <begin position="1"/>
        <end position="21"/>
    </location>
</feature>
<dbReference type="Proteomes" id="UP000198601">
    <property type="component" value="Unassembled WGS sequence"/>
</dbReference>
<evidence type="ECO:0000256" key="1">
    <source>
        <dbReference type="ARBA" id="ARBA00007074"/>
    </source>
</evidence>
<feature type="chain" id="PRO_5038574977" evidence="6">
    <location>
        <begin position="22"/>
        <end position="203"/>
    </location>
</feature>
<keyword evidence="3 8" id="KW-0378">Hydrolase</keyword>
<feature type="region of interest" description="Disordered" evidence="5">
    <location>
        <begin position="28"/>
        <end position="60"/>
    </location>
</feature>
<dbReference type="GO" id="GO:0006508">
    <property type="term" value="P:proteolysis"/>
    <property type="evidence" value="ECO:0007669"/>
    <property type="project" value="UniProtKB-KW"/>
</dbReference>
<dbReference type="SUPFAM" id="SSF54001">
    <property type="entry name" value="Cysteine proteinases"/>
    <property type="match status" value="1"/>
</dbReference>
<comment type="similarity">
    <text evidence="1">Belongs to the peptidase C40 family.</text>
</comment>
<evidence type="ECO:0000256" key="2">
    <source>
        <dbReference type="ARBA" id="ARBA00022670"/>
    </source>
</evidence>
<dbReference type="RefSeq" id="WP_245719481.1">
    <property type="nucleotide sequence ID" value="NZ_FMTT01000001.1"/>
</dbReference>
<proteinExistence type="inferred from homology"/>
<gene>
    <name evidence="8" type="ORF">SAMN04487970_1001254</name>
</gene>
<dbReference type="InterPro" id="IPR038765">
    <property type="entry name" value="Papain-like_cys_pep_sf"/>
</dbReference>
<dbReference type="PANTHER" id="PTHR47053:SF1">
    <property type="entry name" value="MUREIN DD-ENDOPEPTIDASE MEPH-RELATED"/>
    <property type="match status" value="1"/>
</dbReference>
<dbReference type="InterPro" id="IPR051202">
    <property type="entry name" value="Peptidase_C40"/>
</dbReference>
<dbReference type="GO" id="GO:0008234">
    <property type="term" value="F:cysteine-type peptidase activity"/>
    <property type="evidence" value="ECO:0007669"/>
    <property type="project" value="UniProtKB-KW"/>
</dbReference>
<dbReference type="InterPro" id="IPR000064">
    <property type="entry name" value="NLP_P60_dom"/>
</dbReference>
<feature type="compositionally biased region" description="Polar residues" evidence="5">
    <location>
        <begin position="28"/>
        <end position="39"/>
    </location>
</feature>
<evidence type="ECO:0000313" key="9">
    <source>
        <dbReference type="Proteomes" id="UP000198601"/>
    </source>
</evidence>
<dbReference type="AlphaFoldDB" id="A0A1G4P8K9"/>
<dbReference type="PANTHER" id="PTHR47053">
    <property type="entry name" value="MUREIN DD-ENDOPEPTIDASE MEPH-RELATED"/>
    <property type="match status" value="1"/>
</dbReference>
<sequence length="203" mass="22609">MGKSWQSIVWTISVLLFVAGAAASCSQPQPKSRINSNAPGEQAALPPTPDSSVRMKGASGAKSWRTTADAIIAEGVKYMGTPYVYGTERFEDKAFDCSSYVQYLYGHHGISLGYNAREQAVQGPEIAFMNMRRGDLMFFSDEDFPNETGLNKVRHVGIYMGEGKILHTYQPGIGVVISNIHKDEKEGEYWYQHFLFARRVIPD</sequence>
<name>A0A1G4P8K9_9BACL</name>
<feature type="domain" description="NlpC/P60" evidence="7">
    <location>
        <begin position="65"/>
        <end position="201"/>
    </location>
</feature>
<protein>
    <submittedName>
        <fullName evidence="8">Cell wall-associated hydrolase, NlpC family</fullName>
    </submittedName>
</protein>
<keyword evidence="4" id="KW-0788">Thiol protease</keyword>
<evidence type="ECO:0000256" key="3">
    <source>
        <dbReference type="ARBA" id="ARBA00022801"/>
    </source>
</evidence>
<accession>A0A1G4P8K9</accession>
<keyword evidence="6" id="KW-0732">Signal</keyword>
<dbReference type="Pfam" id="PF00877">
    <property type="entry name" value="NLPC_P60"/>
    <property type="match status" value="1"/>
</dbReference>
<dbReference type="EMBL" id="FMTT01000001">
    <property type="protein sequence ID" value="SCW28534.1"/>
    <property type="molecule type" value="Genomic_DNA"/>
</dbReference>
<organism evidence="8 9">
    <name type="scientific">Paenibacillus tianmuensis</name>
    <dbReference type="NCBI Taxonomy" id="624147"/>
    <lineage>
        <taxon>Bacteria</taxon>
        <taxon>Bacillati</taxon>
        <taxon>Bacillota</taxon>
        <taxon>Bacilli</taxon>
        <taxon>Bacillales</taxon>
        <taxon>Paenibacillaceae</taxon>
        <taxon>Paenibacillus</taxon>
    </lineage>
</organism>
<evidence type="ECO:0000256" key="6">
    <source>
        <dbReference type="SAM" id="SignalP"/>
    </source>
</evidence>
<evidence type="ECO:0000256" key="4">
    <source>
        <dbReference type="ARBA" id="ARBA00022807"/>
    </source>
</evidence>
<keyword evidence="9" id="KW-1185">Reference proteome</keyword>
<dbReference type="Gene3D" id="3.90.1720.10">
    <property type="entry name" value="endopeptidase domain like (from Nostoc punctiforme)"/>
    <property type="match status" value="1"/>
</dbReference>
<evidence type="ECO:0000313" key="8">
    <source>
        <dbReference type="EMBL" id="SCW28534.1"/>
    </source>
</evidence>